<feature type="transmembrane region" description="Helical" evidence="1">
    <location>
        <begin position="46"/>
        <end position="68"/>
    </location>
</feature>
<dbReference type="Proteomes" id="UP000799750">
    <property type="component" value="Unassembled WGS sequence"/>
</dbReference>
<evidence type="ECO:0000256" key="1">
    <source>
        <dbReference type="SAM" id="Phobius"/>
    </source>
</evidence>
<organism evidence="2 3">
    <name type="scientific">Lophium mytilinum</name>
    <dbReference type="NCBI Taxonomy" id="390894"/>
    <lineage>
        <taxon>Eukaryota</taxon>
        <taxon>Fungi</taxon>
        <taxon>Dikarya</taxon>
        <taxon>Ascomycota</taxon>
        <taxon>Pezizomycotina</taxon>
        <taxon>Dothideomycetes</taxon>
        <taxon>Pleosporomycetidae</taxon>
        <taxon>Mytilinidiales</taxon>
        <taxon>Mytilinidiaceae</taxon>
        <taxon>Lophium</taxon>
    </lineage>
</organism>
<reference evidence="2" key="1">
    <citation type="journal article" date="2020" name="Stud. Mycol.">
        <title>101 Dothideomycetes genomes: a test case for predicting lifestyles and emergence of pathogens.</title>
        <authorList>
            <person name="Haridas S."/>
            <person name="Albert R."/>
            <person name="Binder M."/>
            <person name="Bloem J."/>
            <person name="Labutti K."/>
            <person name="Salamov A."/>
            <person name="Andreopoulos B."/>
            <person name="Baker S."/>
            <person name="Barry K."/>
            <person name="Bills G."/>
            <person name="Bluhm B."/>
            <person name="Cannon C."/>
            <person name="Castanera R."/>
            <person name="Culley D."/>
            <person name="Daum C."/>
            <person name="Ezra D."/>
            <person name="Gonzalez J."/>
            <person name="Henrissat B."/>
            <person name="Kuo A."/>
            <person name="Liang C."/>
            <person name="Lipzen A."/>
            <person name="Lutzoni F."/>
            <person name="Magnuson J."/>
            <person name="Mondo S."/>
            <person name="Nolan M."/>
            <person name="Ohm R."/>
            <person name="Pangilinan J."/>
            <person name="Park H.-J."/>
            <person name="Ramirez L."/>
            <person name="Alfaro M."/>
            <person name="Sun H."/>
            <person name="Tritt A."/>
            <person name="Yoshinaga Y."/>
            <person name="Zwiers L.-H."/>
            <person name="Turgeon B."/>
            <person name="Goodwin S."/>
            <person name="Spatafora J."/>
            <person name="Crous P."/>
            <person name="Grigoriev I."/>
        </authorList>
    </citation>
    <scope>NUCLEOTIDE SEQUENCE</scope>
    <source>
        <strain evidence="2">CBS 269.34</strain>
    </source>
</reference>
<name>A0A6A6QQB4_9PEZI</name>
<protein>
    <submittedName>
        <fullName evidence="2">Uncharacterized protein</fullName>
    </submittedName>
</protein>
<keyword evidence="1" id="KW-1133">Transmembrane helix</keyword>
<evidence type="ECO:0000313" key="3">
    <source>
        <dbReference type="Proteomes" id="UP000799750"/>
    </source>
</evidence>
<proteinExistence type="predicted"/>
<dbReference type="EMBL" id="MU004190">
    <property type="protein sequence ID" value="KAF2494678.1"/>
    <property type="molecule type" value="Genomic_DNA"/>
</dbReference>
<keyword evidence="1" id="KW-0472">Membrane</keyword>
<keyword evidence="3" id="KW-1185">Reference proteome</keyword>
<evidence type="ECO:0000313" key="2">
    <source>
        <dbReference type="EMBL" id="KAF2494678.1"/>
    </source>
</evidence>
<gene>
    <name evidence="2" type="ORF">BU16DRAFT_45282</name>
</gene>
<accession>A0A6A6QQB4</accession>
<feature type="transmembrane region" description="Helical" evidence="1">
    <location>
        <begin position="142"/>
        <end position="164"/>
    </location>
</feature>
<dbReference type="AlphaFoldDB" id="A0A6A6QQB4"/>
<feature type="transmembrane region" description="Helical" evidence="1">
    <location>
        <begin position="116"/>
        <end position="136"/>
    </location>
</feature>
<sequence length="210" mass="23869">MIFHFSHPHDFRFHQAAFTECVTTHTFGVCRVLPSRALFSFTGFTFGVYMACAGGGLMFLIVLFCALLKICFLIPNFRHTTAWLPTRLTSFFFFSSFPVSRDYWDSMGIIRHQARATVFLLFTCFAPSPHGWAVAGLAGARILHPVLCTITHPTFFSTFVLLWARTKRSERWLAIVFIPPLRNREEEVGEMGIGERSIITSSPLFIRGFG</sequence>
<keyword evidence="1" id="KW-0812">Transmembrane</keyword>